<evidence type="ECO:0000313" key="3">
    <source>
        <dbReference type="EMBL" id="TVU32655.1"/>
    </source>
</evidence>
<dbReference type="Gramene" id="TVU32655">
    <property type="protein sequence ID" value="TVU32655"/>
    <property type="gene ID" value="EJB05_24396"/>
</dbReference>
<reference evidence="3 4" key="1">
    <citation type="journal article" date="2019" name="Sci. Rep.">
        <title>A high-quality genome of Eragrostis curvula grass provides insights into Poaceae evolution and supports new strategies to enhance forage quality.</title>
        <authorList>
            <person name="Carballo J."/>
            <person name="Santos B.A.C.M."/>
            <person name="Zappacosta D."/>
            <person name="Garbus I."/>
            <person name="Selva J.P."/>
            <person name="Gallo C.A."/>
            <person name="Diaz A."/>
            <person name="Albertini E."/>
            <person name="Caccamo M."/>
            <person name="Echenique V."/>
        </authorList>
    </citation>
    <scope>NUCLEOTIDE SEQUENCE [LARGE SCALE GENOMIC DNA]</scope>
    <source>
        <strain evidence="4">cv. Victoria</strain>
        <tissue evidence="3">Leaf</tissue>
    </source>
</reference>
<sequence>MARTTSATFLFHLLLIVLLATGAQIGGSQFTPPVIGRRRLPPQTPAEAPPGLGAQTDGTLPVLHHGRVTPPSAHGAQTDGSKVTILGRTRMPPPTPVVARIPGGPEVQADGGEFTMPILGRGGPALSPPAHAPPSPADGGEFPKPILGRGGPALSPPAHAPPSPDIPEVINIGPRVQADGGDFTLPILGRGGPALLPPAHAPPNPDVPKVINIGPCLRSHNEGDIHTFCLKQCMNIGYVGGQCDILPNGFPGGCSCQNHI</sequence>
<dbReference type="Proteomes" id="UP000324897">
    <property type="component" value="Chromosome 1"/>
</dbReference>
<feature type="signal peptide" evidence="2">
    <location>
        <begin position="1"/>
        <end position="22"/>
    </location>
</feature>
<feature type="region of interest" description="Disordered" evidence="1">
    <location>
        <begin position="121"/>
        <end position="163"/>
    </location>
</feature>
<evidence type="ECO:0008006" key="5">
    <source>
        <dbReference type="Google" id="ProtNLM"/>
    </source>
</evidence>
<keyword evidence="4" id="KW-1185">Reference proteome</keyword>
<protein>
    <recommendedName>
        <fullName evidence="5">EGF-like domain-containing protein</fullName>
    </recommendedName>
</protein>
<feature type="chain" id="PRO_5023809788" description="EGF-like domain-containing protein" evidence="2">
    <location>
        <begin position="23"/>
        <end position="260"/>
    </location>
</feature>
<feature type="compositionally biased region" description="Pro residues" evidence="1">
    <location>
        <begin position="126"/>
        <end position="136"/>
    </location>
</feature>
<accession>A0A5J9V9M8</accession>
<dbReference type="EMBL" id="RWGY01000011">
    <property type="protein sequence ID" value="TVU32655.1"/>
    <property type="molecule type" value="Genomic_DNA"/>
</dbReference>
<comment type="caution">
    <text evidence="3">The sequence shown here is derived from an EMBL/GenBank/DDBJ whole genome shotgun (WGS) entry which is preliminary data.</text>
</comment>
<feature type="region of interest" description="Disordered" evidence="1">
    <location>
        <begin position="34"/>
        <end position="79"/>
    </location>
</feature>
<keyword evidence="2" id="KW-0732">Signal</keyword>
<evidence type="ECO:0000256" key="1">
    <source>
        <dbReference type="SAM" id="MobiDB-lite"/>
    </source>
</evidence>
<name>A0A5J9V9M8_9POAL</name>
<gene>
    <name evidence="3" type="ORF">EJB05_24396</name>
</gene>
<evidence type="ECO:0000313" key="4">
    <source>
        <dbReference type="Proteomes" id="UP000324897"/>
    </source>
</evidence>
<organism evidence="3 4">
    <name type="scientific">Eragrostis curvula</name>
    <name type="common">weeping love grass</name>
    <dbReference type="NCBI Taxonomy" id="38414"/>
    <lineage>
        <taxon>Eukaryota</taxon>
        <taxon>Viridiplantae</taxon>
        <taxon>Streptophyta</taxon>
        <taxon>Embryophyta</taxon>
        <taxon>Tracheophyta</taxon>
        <taxon>Spermatophyta</taxon>
        <taxon>Magnoliopsida</taxon>
        <taxon>Liliopsida</taxon>
        <taxon>Poales</taxon>
        <taxon>Poaceae</taxon>
        <taxon>PACMAD clade</taxon>
        <taxon>Chloridoideae</taxon>
        <taxon>Eragrostideae</taxon>
        <taxon>Eragrostidinae</taxon>
        <taxon>Eragrostis</taxon>
    </lineage>
</organism>
<proteinExistence type="predicted"/>
<evidence type="ECO:0000256" key="2">
    <source>
        <dbReference type="SAM" id="SignalP"/>
    </source>
</evidence>
<feature type="compositionally biased region" description="Pro residues" evidence="1">
    <location>
        <begin position="154"/>
        <end position="163"/>
    </location>
</feature>
<dbReference type="AlphaFoldDB" id="A0A5J9V9M8"/>